<gene>
    <name evidence="2" type="ORF">ACFFHW_07450</name>
</gene>
<proteinExistence type="predicted"/>
<evidence type="ECO:0000313" key="3">
    <source>
        <dbReference type="Proteomes" id="UP001589814"/>
    </source>
</evidence>
<evidence type="ECO:0000256" key="1">
    <source>
        <dbReference type="SAM" id="Phobius"/>
    </source>
</evidence>
<keyword evidence="1" id="KW-1133">Transmembrane helix</keyword>
<evidence type="ECO:0008006" key="4">
    <source>
        <dbReference type="Google" id="ProtNLM"/>
    </source>
</evidence>
<organism evidence="2 3">
    <name type="scientific">Kushneria aurantia</name>
    <dbReference type="NCBI Taxonomy" id="504092"/>
    <lineage>
        <taxon>Bacteria</taxon>
        <taxon>Pseudomonadati</taxon>
        <taxon>Pseudomonadota</taxon>
        <taxon>Gammaproteobacteria</taxon>
        <taxon>Oceanospirillales</taxon>
        <taxon>Halomonadaceae</taxon>
        <taxon>Kushneria</taxon>
    </lineage>
</organism>
<name>A0ABV6G2E3_9GAMM</name>
<dbReference type="RefSeq" id="WP_019951792.1">
    <property type="nucleotide sequence ID" value="NZ_JBHLVX010000023.1"/>
</dbReference>
<keyword evidence="1" id="KW-0812">Transmembrane</keyword>
<dbReference type="EMBL" id="JBHLVX010000023">
    <property type="protein sequence ID" value="MFC0267825.1"/>
    <property type="molecule type" value="Genomic_DNA"/>
</dbReference>
<comment type="caution">
    <text evidence="2">The sequence shown here is derived from an EMBL/GenBank/DDBJ whole genome shotgun (WGS) entry which is preliminary data.</text>
</comment>
<accession>A0ABV6G2E3</accession>
<reference evidence="2 3" key="1">
    <citation type="submission" date="2024-09" db="EMBL/GenBank/DDBJ databases">
        <authorList>
            <person name="Sun Q."/>
            <person name="Mori K."/>
        </authorList>
    </citation>
    <scope>NUCLEOTIDE SEQUENCE [LARGE SCALE GENOMIC DNA]</scope>
    <source>
        <strain evidence="2 3">CCM 7415</strain>
    </source>
</reference>
<keyword evidence="3" id="KW-1185">Reference proteome</keyword>
<feature type="transmembrane region" description="Helical" evidence="1">
    <location>
        <begin position="51"/>
        <end position="70"/>
    </location>
</feature>
<feature type="transmembrane region" description="Helical" evidence="1">
    <location>
        <begin position="21"/>
        <end position="45"/>
    </location>
</feature>
<protein>
    <recommendedName>
        <fullName evidence="4">MFS transporter</fullName>
    </recommendedName>
</protein>
<evidence type="ECO:0000313" key="2">
    <source>
        <dbReference type="EMBL" id="MFC0267825.1"/>
    </source>
</evidence>
<dbReference type="Proteomes" id="UP001589814">
    <property type="component" value="Unassembled WGS sequence"/>
</dbReference>
<keyword evidence="1" id="KW-0472">Membrane</keyword>
<sequence length="75" mass="7659">MPQNNELMKTREAQGDGNLAVGLNVSALYLGGALGASLGGFALALNMPIDTLSIAAGLVALSGMGVHVWLRKQGH</sequence>